<evidence type="ECO:0000313" key="2">
    <source>
        <dbReference type="EMBL" id="TDP72667.1"/>
    </source>
</evidence>
<comment type="caution">
    <text evidence="2">The sequence shown here is derived from an EMBL/GenBank/DDBJ whole genome shotgun (WGS) entry which is preliminary data.</text>
</comment>
<keyword evidence="3" id="KW-1185">Reference proteome</keyword>
<sequence length="134" mass="15344">MTAIALSTDTVVQFLHRFEAIAEQEDFDLIEDMVHDQAFFRFNDGDFVGRQAVRAAFEKTWQGSVGVKKERFYLTDILVLSLDQRSASATYTYNWEGQGDGQSFRIQGRGTRVLVVEGGRLQIIHEHLSRYPKP</sequence>
<evidence type="ECO:0000313" key="3">
    <source>
        <dbReference type="Proteomes" id="UP000295361"/>
    </source>
</evidence>
<dbReference type="InterPro" id="IPR032710">
    <property type="entry name" value="NTF2-like_dom_sf"/>
</dbReference>
<dbReference type="AlphaFoldDB" id="A0A4R6QPR6"/>
<dbReference type="RefSeq" id="WP_133700119.1">
    <property type="nucleotide sequence ID" value="NZ_SNXS01000002.1"/>
</dbReference>
<dbReference type="Gene3D" id="3.10.450.50">
    <property type="match status" value="1"/>
</dbReference>
<organism evidence="2 3">
    <name type="scientific">Roseateles toxinivorans</name>
    <dbReference type="NCBI Taxonomy" id="270368"/>
    <lineage>
        <taxon>Bacteria</taxon>
        <taxon>Pseudomonadati</taxon>
        <taxon>Pseudomonadota</taxon>
        <taxon>Betaproteobacteria</taxon>
        <taxon>Burkholderiales</taxon>
        <taxon>Sphaerotilaceae</taxon>
        <taxon>Roseateles</taxon>
    </lineage>
</organism>
<dbReference type="EMBL" id="SNXS01000002">
    <property type="protein sequence ID" value="TDP72667.1"/>
    <property type="molecule type" value="Genomic_DNA"/>
</dbReference>
<protein>
    <submittedName>
        <fullName evidence="2">Uncharacterized protein DUF4440</fullName>
    </submittedName>
</protein>
<gene>
    <name evidence="2" type="ORF">DES47_102412</name>
</gene>
<dbReference type="Pfam" id="PF14534">
    <property type="entry name" value="DUF4440"/>
    <property type="match status" value="1"/>
</dbReference>
<reference evidence="2 3" key="1">
    <citation type="submission" date="2019-03" db="EMBL/GenBank/DDBJ databases">
        <title>Genomic Encyclopedia of Type Strains, Phase IV (KMG-IV): sequencing the most valuable type-strain genomes for metagenomic binning, comparative biology and taxonomic classification.</title>
        <authorList>
            <person name="Goeker M."/>
        </authorList>
    </citation>
    <scope>NUCLEOTIDE SEQUENCE [LARGE SCALE GENOMIC DNA]</scope>
    <source>
        <strain evidence="2 3">DSM 16998</strain>
    </source>
</reference>
<evidence type="ECO:0000259" key="1">
    <source>
        <dbReference type="Pfam" id="PF14534"/>
    </source>
</evidence>
<dbReference type="InParanoid" id="A0A4R6QPR6"/>
<dbReference type="InterPro" id="IPR027843">
    <property type="entry name" value="DUF4440"/>
</dbReference>
<accession>A0A4R6QPR6</accession>
<dbReference type="SUPFAM" id="SSF54427">
    <property type="entry name" value="NTF2-like"/>
    <property type="match status" value="1"/>
</dbReference>
<feature type="domain" description="DUF4440" evidence="1">
    <location>
        <begin position="18"/>
        <end position="123"/>
    </location>
</feature>
<name>A0A4R6QPR6_9BURK</name>
<dbReference type="OrthoDB" id="9152983at2"/>
<proteinExistence type="predicted"/>
<dbReference type="Proteomes" id="UP000295361">
    <property type="component" value="Unassembled WGS sequence"/>
</dbReference>